<accession>A0AAD9T5M9</accession>
<dbReference type="Proteomes" id="UP001285354">
    <property type="component" value="Unassembled WGS sequence"/>
</dbReference>
<keyword evidence="1" id="KW-0732">Signal</keyword>
<evidence type="ECO:0000313" key="3">
    <source>
        <dbReference type="Proteomes" id="UP001285354"/>
    </source>
</evidence>
<feature type="chain" id="PRO_5042229154" evidence="1">
    <location>
        <begin position="19"/>
        <end position="318"/>
    </location>
</feature>
<reference evidence="2" key="1">
    <citation type="submission" date="2023-06" db="EMBL/GenBank/DDBJ databases">
        <title>Draft genome of Marssonina rosae.</title>
        <authorList>
            <person name="Cheng Q."/>
        </authorList>
    </citation>
    <scope>NUCLEOTIDE SEQUENCE</scope>
    <source>
        <strain evidence="2">R4</strain>
    </source>
</reference>
<sequence>MFISKILLIISAGSLVTAPPPPVDPYEPIRSKESSPNPIKGLFPHDVTGNFNGTFIVVPIDYTLARSIVPAEWAINKDAYRSLLPDLPRDRYPLVVRAGVSHDIGSPEYVFDDLQTVHVTFPFVDLLGDGYSSFSYNQYRILASLRIDISGHDSYKTMRVPGSMTPNLEAYDLRKLDRELYRIELNVFTENFNTVGSPKEQDKTVSFTMDHFTSYSVTSNQMDFLKNVTNQPTFTDGELCNHQMFLYDTVLSTGDNAPEKVRGSITLAAPLLPVKNTYVTLASGLKFSAAFRDFHNVPCAKLQGFHYTESAVYAPFSY</sequence>
<evidence type="ECO:0000256" key="1">
    <source>
        <dbReference type="SAM" id="SignalP"/>
    </source>
</evidence>
<comment type="caution">
    <text evidence="2">The sequence shown here is derived from an EMBL/GenBank/DDBJ whole genome shotgun (WGS) entry which is preliminary data.</text>
</comment>
<evidence type="ECO:0000313" key="2">
    <source>
        <dbReference type="EMBL" id="KAK2630021.1"/>
    </source>
</evidence>
<dbReference type="AlphaFoldDB" id="A0AAD9T5M9"/>
<organism evidence="2 3">
    <name type="scientific">Diplocarpon rosae</name>
    <dbReference type="NCBI Taxonomy" id="946125"/>
    <lineage>
        <taxon>Eukaryota</taxon>
        <taxon>Fungi</taxon>
        <taxon>Dikarya</taxon>
        <taxon>Ascomycota</taxon>
        <taxon>Pezizomycotina</taxon>
        <taxon>Leotiomycetes</taxon>
        <taxon>Helotiales</taxon>
        <taxon>Drepanopezizaceae</taxon>
        <taxon>Diplocarpon</taxon>
    </lineage>
</organism>
<dbReference type="EMBL" id="JAUBYV010000001">
    <property type="protein sequence ID" value="KAK2630021.1"/>
    <property type="molecule type" value="Genomic_DNA"/>
</dbReference>
<keyword evidence="3" id="KW-1185">Reference proteome</keyword>
<proteinExistence type="predicted"/>
<protein>
    <submittedName>
        <fullName evidence="2">Uncharacterized protein</fullName>
    </submittedName>
</protein>
<gene>
    <name evidence="2" type="ORF">QTJ16_000841</name>
</gene>
<feature type="signal peptide" evidence="1">
    <location>
        <begin position="1"/>
        <end position="18"/>
    </location>
</feature>
<name>A0AAD9T5M9_9HELO</name>